<dbReference type="AlphaFoldDB" id="A0AAN1WJL0"/>
<dbReference type="InterPro" id="IPR046335">
    <property type="entry name" value="LacI/GalR-like_sensor"/>
</dbReference>
<dbReference type="CDD" id="cd06284">
    <property type="entry name" value="PBP1_LacI-like"/>
    <property type="match status" value="1"/>
</dbReference>
<dbReference type="RefSeq" id="WP_236983321.1">
    <property type="nucleotide sequence ID" value="NZ_AP023086.1"/>
</dbReference>
<evidence type="ECO:0000256" key="3">
    <source>
        <dbReference type="ARBA" id="ARBA00023163"/>
    </source>
</evidence>
<keyword evidence="3" id="KW-0804">Transcription</keyword>
<dbReference type="GO" id="GO:0000976">
    <property type="term" value="F:transcription cis-regulatory region binding"/>
    <property type="evidence" value="ECO:0007669"/>
    <property type="project" value="TreeGrafter"/>
</dbReference>
<dbReference type="KEGG" id="marq:MARGE09_P2966"/>
<dbReference type="Pfam" id="PF00356">
    <property type="entry name" value="LacI"/>
    <property type="match status" value="1"/>
</dbReference>
<reference evidence="5 6" key="1">
    <citation type="journal article" date="2022" name="IScience">
        <title>An ultrasensitive nanofiber-based assay for enzymatic hydrolysis and deep-sea microbial degradation of cellulose.</title>
        <authorList>
            <person name="Tsudome M."/>
            <person name="Tachioka M."/>
            <person name="Miyazaki M."/>
            <person name="Uchimura K."/>
            <person name="Tsuda M."/>
            <person name="Takaki Y."/>
            <person name="Deguchi S."/>
        </authorList>
    </citation>
    <scope>NUCLEOTIDE SEQUENCE [LARGE SCALE GENOMIC DNA]</scope>
    <source>
        <strain evidence="5 6">GE09</strain>
    </source>
</reference>
<dbReference type="PROSITE" id="PS50932">
    <property type="entry name" value="HTH_LACI_2"/>
    <property type="match status" value="1"/>
</dbReference>
<dbReference type="SUPFAM" id="SSF53822">
    <property type="entry name" value="Periplasmic binding protein-like I"/>
    <property type="match status" value="1"/>
</dbReference>
<dbReference type="GO" id="GO:0003700">
    <property type="term" value="F:DNA-binding transcription factor activity"/>
    <property type="evidence" value="ECO:0007669"/>
    <property type="project" value="TreeGrafter"/>
</dbReference>
<dbReference type="SMART" id="SM00354">
    <property type="entry name" value="HTH_LACI"/>
    <property type="match status" value="1"/>
</dbReference>
<keyword evidence="6" id="KW-1185">Reference proteome</keyword>
<accession>A0AAN1WJL0</accession>
<evidence type="ECO:0000313" key="5">
    <source>
        <dbReference type="EMBL" id="BCD98765.1"/>
    </source>
</evidence>
<keyword evidence="2" id="KW-0238">DNA-binding</keyword>
<dbReference type="Gene3D" id="1.10.260.40">
    <property type="entry name" value="lambda repressor-like DNA-binding domains"/>
    <property type="match status" value="1"/>
</dbReference>
<dbReference type="PANTHER" id="PTHR30146:SF109">
    <property type="entry name" value="HTH-TYPE TRANSCRIPTIONAL REGULATOR GALS"/>
    <property type="match status" value="1"/>
</dbReference>
<dbReference type="InterPro" id="IPR028082">
    <property type="entry name" value="Peripla_BP_I"/>
</dbReference>
<evidence type="ECO:0000256" key="2">
    <source>
        <dbReference type="ARBA" id="ARBA00023125"/>
    </source>
</evidence>
<keyword evidence="1" id="KW-0805">Transcription regulation</keyword>
<dbReference type="CDD" id="cd01392">
    <property type="entry name" value="HTH_LacI"/>
    <property type="match status" value="1"/>
</dbReference>
<dbReference type="InterPro" id="IPR010982">
    <property type="entry name" value="Lambda_DNA-bd_dom_sf"/>
</dbReference>
<dbReference type="PROSITE" id="PS00356">
    <property type="entry name" value="HTH_LACI_1"/>
    <property type="match status" value="1"/>
</dbReference>
<gene>
    <name evidence="5" type="ORF">MARGE09_P2966</name>
</gene>
<evidence type="ECO:0000313" key="6">
    <source>
        <dbReference type="Proteomes" id="UP001320119"/>
    </source>
</evidence>
<dbReference type="PANTHER" id="PTHR30146">
    <property type="entry name" value="LACI-RELATED TRANSCRIPTIONAL REPRESSOR"/>
    <property type="match status" value="1"/>
</dbReference>
<evidence type="ECO:0000256" key="1">
    <source>
        <dbReference type="ARBA" id="ARBA00023015"/>
    </source>
</evidence>
<evidence type="ECO:0000259" key="4">
    <source>
        <dbReference type="PROSITE" id="PS50932"/>
    </source>
</evidence>
<sequence length="333" mass="36285">MSSIREVALAAGVSIATVSRALSTPEKVSKNTLERVNAAIDKMDYRPNMMARNFRAARSYSIVVLVPNIANTFFSTAIRGIQSSAHKAGYAVILGNTNDSLALEKEYVNFVRTRQSDGTIQLRPHSSGSLITPELNTPVVSVCGRENSPHPSVRIDNIAAAQTLVEHLINQGHQRIGVIAGNADDPHTMDRKRGYCQAIERAGISFDETLISYGDFTLCSGVIAANHFVSMAHRPTAIFSMNDEMAIGALQSFRSAGLNPPKDFSIAGFDNIEFSKYTEPPLTTIAQPAEELGKTAFHVLLQLIEEQELPSNDIVLPYELIVRESTQNALGEL</sequence>
<dbReference type="SUPFAM" id="SSF47413">
    <property type="entry name" value="lambda repressor-like DNA-binding domains"/>
    <property type="match status" value="1"/>
</dbReference>
<name>A0AAN1WJL0_9GAMM</name>
<dbReference type="Pfam" id="PF13377">
    <property type="entry name" value="Peripla_BP_3"/>
    <property type="match status" value="1"/>
</dbReference>
<protein>
    <submittedName>
        <fullName evidence="5">LacI family transcriptional regulator, repressor for deo operon, udp, cdd, tsx, nupC, and nupG</fullName>
    </submittedName>
</protein>
<dbReference type="EMBL" id="AP023086">
    <property type="protein sequence ID" value="BCD98765.1"/>
    <property type="molecule type" value="Genomic_DNA"/>
</dbReference>
<dbReference type="Gene3D" id="3.40.50.2300">
    <property type="match status" value="2"/>
</dbReference>
<feature type="domain" description="HTH lacI-type" evidence="4">
    <location>
        <begin position="2"/>
        <end position="56"/>
    </location>
</feature>
<proteinExistence type="predicted"/>
<organism evidence="5 6">
    <name type="scientific">Marinagarivorans cellulosilyticus</name>
    <dbReference type="NCBI Taxonomy" id="2721545"/>
    <lineage>
        <taxon>Bacteria</taxon>
        <taxon>Pseudomonadati</taxon>
        <taxon>Pseudomonadota</taxon>
        <taxon>Gammaproteobacteria</taxon>
        <taxon>Cellvibrionales</taxon>
        <taxon>Cellvibrionaceae</taxon>
        <taxon>Marinagarivorans</taxon>
    </lineage>
</organism>
<dbReference type="Proteomes" id="UP001320119">
    <property type="component" value="Chromosome"/>
</dbReference>
<dbReference type="InterPro" id="IPR000843">
    <property type="entry name" value="HTH_LacI"/>
</dbReference>